<reference evidence="3 4" key="1">
    <citation type="submission" date="2017-03" db="EMBL/GenBank/DDBJ databases">
        <title>Genomes of endolithic fungi from Antarctica.</title>
        <authorList>
            <person name="Coleine C."/>
            <person name="Masonjones S."/>
            <person name="Stajich J.E."/>
        </authorList>
    </citation>
    <scope>NUCLEOTIDE SEQUENCE [LARGE SCALE GENOMIC DNA]</scope>
    <source>
        <strain evidence="3 4">CCFEE 6314</strain>
    </source>
</reference>
<name>A0A438N4S0_EXOME</name>
<dbReference type="GO" id="GO:0003723">
    <property type="term" value="F:RNA binding"/>
    <property type="evidence" value="ECO:0007669"/>
    <property type="project" value="InterPro"/>
</dbReference>
<evidence type="ECO:0000313" key="4">
    <source>
        <dbReference type="Proteomes" id="UP000288859"/>
    </source>
</evidence>
<dbReference type="GO" id="GO:0043829">
    <property type="term" value="F:tRNA-specific adenosine-37 deaminase activity"/>
    <property type="evidence" value="ECO:0007669"/>
    <property type="project" value="TreeGrafter"/>
</dbReference>
<evidence type="ECO:0000259" key="2">
    <source>
        <dbReference type="PROSITE" id="PS50141"/>
    </source>
</evidence>
<dbReference type="EMBL" id="NAJM01000022">
    <property type="protein sequence ID" value="RVX70619.1"/>
    <property type="molecule type" value="Genomic_DNA"/>
</dbReference>
<dbReference type="Pfam" id="PF02137">
    <property type="entry name" value="A_deamin"/>
    <property type="match status" value="1"/>
</dbReference>
<dbReference type="Proteomes" id="UP000288859">
    <property type="component" value="Unassembled WGS sequence"/>
</dbReference>
<dbReference type="InterPro" id="IPR002466">
    <property type="entry name" value="A_deamin"/>
</dbReference>
<dbReference type="OrthoDB" id="10268011at2759"/>
<gene>
    <name evidence="3" type="ORF">B0A52_05271</name>
</gene>
<dbReference type="AlphaFoldDB" id="A0A438N4S0"/>
<proteinExistence type="predicted"/>
<dbReference type="GO" id="GO:0002100">
    <property type="term" value="P:tRNA wobble adenosine to inosine editing"/>
    <property type="evidence" value="ECO:0007669"/>
    <property type="project" value="InterPro"/>
</dbReference>
<feature type="region of interest" description="Disordered" evidence="1">
    <location>
        <begin position="161"/>
        <end position="182"/>
    </location>
</feature>
<dbReference type="VEuPathDB" id="FungiDB:PV10_09033"/>
<accession>A0A438N4S0</accession>
<evidence type="ECO:0000256" key="1">
    <source>
        <dbReference type="SAM" id="MobiDB-lite"/>
    </source>
</evidence>
<dbReference type="SMART" id="SM00552">
    <property type="entry name" value="ADEAMc"/>
    <property type="match status" value="1"/>
</dbReference>
<dbReference type="PROSITE" id="PS50141">
    <property type="entry name" value="A_DEAMIN_EDITASE"/>
    <property type="match status" value="1"/>
</dbReference>
<protein>
    <recommendedName>
        <fullName evidence="2">A to I editase domain-containing protein</fullName>
    </recommendedName>
</protein>
<sequence>MEHLDANSSHEFDNFTKNGSLNKMTSTRLVLSQFDSLPLKWPNNELKCVSLGTGTKCLAASSIPKCNGLVLHDCHAEVLALRGFNYWLLREAQRLVRDPTSTSHYLEFVPATLSTLEGTDHSRSFQAPFKLKEDVSIHFFTTQAPCGDASMEILINGMDPREVEPWQPPEATSSPSDLQGRGHFSLLGYVRRKPSRADAEPTLSKSCTDKLAVKQFTSVIAFPADCFVQRTDNAYLKNLITYSDQYDQVGFERALGPRGRLANIPDDGHFFGIEKLPQGSPRFLFEKPANNVETASPQKPKVANASTMWVTSPNPLENTVHEVLVNGVKQGYKQWDHRQSKASVVSRKHLIHLARSICTDMSGDDTSDLSLGYRLDEIAATISGVFNQDQYSKMKASHLRYEASELKARVKRSLGSWQQNSGDSEWPCD</sequence>
<dbReference type="PANTHER" id="PTHR47803:SF1">
    <property type="entry name" value="TRNA-SPECIFIC ADENOSINE DEAMINASE 1"/>
    <property type="match status" value="1"/>
</dbReference>
<comment type="caution">
    <text evidence="3">The sequence shown here is derived from an EMBL/GenBank/DDBJ whole genome shotgun (WGS) entry which is preliminary data.</text>
</comment>
<feature type="domain" description="A to I editase" evidence="2">
    <location>
        <begin position="50"/>
        <end position="405"/>
    </location>
</feature>
<organism evidence="3 4">
    <name type="scientific">Exophiala mesophila</name>
    <name type="common">Black yeast-like fungus</name>
    <dbReference type="NCBI Taxonomy" id="212818"/>
    <lineage>
        <taxon>Eukaryota</taxon>
        <taxon>Fungi</taxon>
        <taxon>Dikarya</taxon>
        <taxon>Ascomycota</taxon>
        <taxon>Pezizomycotina</taxon>
        <taxon>Eurotiomycetes</taxon>
        <taxon>Chaetothyriomycetidae</taxon>
        <taxon>Chaetothyriales</taxon>
        <taxon>Herpotrichiellaceae</taxon>
        <taxon>Exophiala</taxon>
    </lineage>
</organism>
<dbReference type="PANTHER" id="PTHR47803">
    <property type="entry name" value="TRNA-SPECIFIC ADENOSINE DEAMINASE 1"/>
    <property type="match status" value="1"/>
</dbReference>
<dbReference type="InterPro" id="IPR042935">
    <property type="entry name" value="Tad1"/>
</dbReference>
<evidence type="ECO:0000313" key="3">
    <source>
        <dbReference type="EMBL" id="RVX70619.1"/>
    </source>
</evidence>